<feature type="region of interest" description="Disordered" evidence="1">
    <location>
        <begin position="75"/>
        <end position="94"/>
    </location>
</feature>
<dbReference type="Pfam" id="PF11390">
    <property type="entry name" value="FdsD"/>
    <property type="match status" value="1"/>
</dbReference>
<evidence type="ECO:0000313" key="2">
    <source>
        <dbReference type="EMBL" id="MBT2134920.1"/>
    </source>
</evidence>
<accession>A0ABS5W589</accession>
<sequence>MSEGTIVKLRRMANQIALNYAAIGADSAVLATADHIKKFWDPRMKSSIFADNRTDLSPIATAAIDLLAAGVTPAPQSGGTEFNKVNEVGHSDAG</sequence>
<protein>
    <submittedName>
        <fullName evidence="2">Formate dehydrogenase subunit delta</fullName>
    </submittedName>
</protein>
<keyword evidence="3" id="KW-1185">Reference proteome</keyword>
<reference evidence="2 3" key="1">
    <citation type="submission" date="2021-05" db="EMBL/GenBank/DDBJ databases">
        <title>Croceibacterium sp. LX-88 genome sequence.</title>
        <authorList>
            <person name="Luo X."/>
        </authorList>
    </citation>
    <scope>NUCLEOTIDE SEQUENCE [LARGE SCALE GENOMIC DNA]</scope>
    <source>
        <strain evidence="2 3">LX-88</strain>
    </source>
</reference>
<organism evidence="2 3">
    <name type="scientific">Croceibacterium selenioxidans</name>
    <dbReference type="NCBI Taxonomy" id="2838833"/>
    <lineage>
        <taxon>Bacteria</taxon>
        <taxon>Pseudomonadati</taxon>
        <taxon>Pseudomonadota</taxon>
        <taxon>Alphaproteobacteria</taxon>
        <taxon>Sphingomonadales</taxon>
        <taxon>Erythrobacteraceae</taxon>
        <taxon>Croceibacterium</taxon>
    </lineage>
</organism>
<proteinExistence type="predicted"/>
<dbReference type="RefSeq" id="WP_214536525.1">
    <property type="nucleotide sequence ID" value="NZ_JAHFVK010000002.1"/>
</dbReference>
<comment type="caution">
    <text evidence="2">The sequence shown here is derived from an EMBL/GenBank/DDBJ whole genome shotgun (WGS) entry which is preliminary data.</text>
</comment>
<evidence type="ECO:0000256" key="1">
    <source>
        <dbReference type="SAM" id="MobiDB-lite"/>
    </source>
</evidence>
<gene>
    <name evidence="2" type="ORF">KK137_11300</name>
</gene>
<dbReference type="EMBL" id="JAHFVK010000002">
    <property type="protein sequence ID" value="MBT2134920.1"/>
    <property type="molecule type" value="Genomic_DNA"/>
</dbReference>
<dbReference type="InterPro" id="IPR021074">
    <property type="entry name" value="Formate_DH_dsu"/>
</dbReference>
<evidence type="ECO:0000313" key="3">
    <source>
        <dbReference type="Proteomes" id="UP000811255"/>
    </source>
</evidence>
<dbReference type="Proteomes" id="UP000811255">
    <property type="component" value="Unassembled WGS sequence"/>
</dbReference>
<name>A0ABS5W589_9SPHN</name>